<dbReference type="SMART" id="SM00849">
    <property type="entry name" value="Lactamase_B"/>
    <property type="match status" value="1"/>
</dbReference>
<dbReference type="Pfam" id="PF00753">
    <property type="entry name" value="Lactamase_B"/>
    <property type="match status" value="1"/>
</dbReference>
<dbReference type="InterPro" id="IPR036866">
    <property type="entry name" value="RibonucZ/Hydroxyglut_hydro"/>
</dbReference>
<feature type="transmembrane region" description="Helical" evidence="6">
    <location>
        <begin position="352"/>
        <end position="371"/>
    </location>
</feature>
<keyword evidence="5 6" id="KW-0472">Membrane</keyword>
<evidence type="ECO:0000256" key="4">
    <source>
        <dbReference type="ARBA" id="ARBA00022989"/>
    </source>
</evidence>
<dbReference type="NCBIfam" id="TIGR00361">
    <property type="entry name" value="ComEC_Rec2"/>
    <property type="match status" value="1"/>
</dbReference>
<dbReference type="InterPro" id="IPR001279">
    <property type="entry name" value="Metallo-B-lactamas"/>
</dbReference>
<evidence type="ECO:0000256" key="6">
    <source>
        <dbReference type="SAM" id="Phobius"/>
    </source>
</evidence>
<feature type="transmembrane region" description="Helical" evidence="6">
    <location>
        <begin position="308"/>
        <end position="340"/>
    </location>
</feature>
<organism evidence="8 9">
    <name type="scientific">Lentibacillus kapialis</name>
    <dbReference type="NCBI Taxonomy" id="340214"/>
    <lineage>
        <taxon>Bacteria</taxon>
        <taxon>Bacillati</taxon>
        <taxon>Bacillota</taxon>
        <taxon>Bacilli</taxon>
        <taxon>Bacillales</taxon>
        <taxon>Bacillaceae</taxon>
        <taxon>Lentibacillus</taxon>
    </lineage>
</organism>
<dbReference type="InterPro" id="IPR035681">
    <property type="entry name" value="ComA-like_MBL"/>
</dbReference>
<dbReference type="PANTHER" id="PTHR30619:SF1">
    <property type="entry name" value="RECOMBINATION PROTEIN 2"/>
    <property type="match status" value="1"/>
</dbReference>
<evidence type="ECO:0000313" key="9">
    <source>
        <dbReference type="Proteomes" id="UP000658382"/>
    </source>
</evidence>
<sequence>MKGYWHFPALGIASSFLAILFESKWFLVLFFSWILLLSYHQRLGKITVFSSLAISIFTYTYIPELERPLEDGNNESVNSVFTGRISSPINESESRIAFEFNDQASGDKYLMVYFTNGESDHHNLKYGASCTIYGKPELPEAARNPGQFDYQKYLLQQGITYQVIIGSLEDLECSGSSFLNNIYQLRSDFIQFIRNEISPSTAAWLNALVLGDDTQISDSTTELFRRWNLSHVLAISGLHVGLLVGLLYFLLVKMTILTKEKAQWVVISLLPLYAVIAGGEPSVIRASAMVVLFMVANKMNWKFSVTDVLSIVFITLILWDPYILYHIGFQLSFAVTLGLLLSKKWLAQSNGWFFTILKISFVSQMIILPLQVEYFFTFQPLSILLNLVVVPYFTMFVIPLMFLMLLTAPLSGFLILCIDWLFIHIHDLFMMVIQAIDQTLYFPWVIGSFPLAGSLVYYALLLIFLGKMETERQNHAFLYGIYLTLLLTILVVRPYFSPTGTVAMLDIGQGEAIVLELPYRQGVILIDAGAEMSFEHNAISDEVFKQIIRPYLYSRGISKVDAAFISHEDIDHMGSLQYIIKSKMLNAVIVSEYYTFSDQLNAELMDSSTAIIRTSPNESLTIGDHTFHVLAPGRDKASTNENSLVLYTTMGGKKWLFTGDIGSETERDLIEEYPALQADVLKVAHHGSNNSTDQQFLKRIQPAYGLISAGKNNMYGHPHKRVLDKLAQENVHVIRTDHNGAIRYYFNETEGTFQTYLP</sequence>
<accession>A0A917UT66</accession>
<keyword evidence="9" id="KW-1185">Reference proteome</keyword>
<dbReference type="CDD" id="cd07731">
    <property type="entry name" value="ComA-like_MBL-fold"/>
    <property type="match status" value="1"/>
</dbReference>
<comment type="subcellular location">
    <subcellularLocation>
        <location evidence="1">Cell membrane</location>
        <topology evidence="1">Multi-pass membrane protein</topology>
    </subcellularLocation>
</comment>
<dbReference type="InterPro" id="IPR052159">
    <property type="entry name" value="Competence_DNA_uptake"/>
</dbReference>
<proteinExistence type="predicted"/>
<protein>
    <submittedName>
        <fullName evidence="8">DNA internalization-related competence protein ComEC/Rec2</fullName>
    </submittedName>
</protein>
<dbReference type="Pfam" id="PF13567">
    <property type="entry name" value="DUF4131"/>
    <property type="match status" value="1"/>
</dbReference>
<dbReference type="GO" id="GO:0005886">
    <property type="term" value="C:plasma membrane"/>
    <property type="evidence" value="ECO:0007669"/>
    <property type="project" value="UniProtKB-SubCell"/>
</dbReference>
<dbReference type="Pfam" id="PF03772">
    <property type="entry name" value="Competence"/>
    <property type="match status" value="1"/>
</dbReference>
<keyword evidence="2" id="KW-1003">Cell membrane</keyword>
<feature type="transmembrane region" description="Helical" evidence="6">
    <location>
        <begin position="383"/>
        <end position="406"/>
    </location>
</feature>
<dbReference type="RefSeq" id="WP_188631243.1">
    <property type="nucleotide sequence ID" value="NZ_BMNQ01000002.1"/>
</dbReference>
<keyword evidence="4 6" id="KW-1133">Transmembrane helix</keyword>
<dbReference type="GO" id="GO:0030420">
    <property type="term" value="P:establishment of competence for transformation"/>
    <property type="evidence" value="ECO:0007669"/>
    <property type="project" value="InterPro"/>
</dbReference>
<evidence type="ECO:0000256" key="3">
    <source>
        <dbReference type="ARBA" id="ARBA00022692"/>
    </source>
</evidence>
<dbReference type="InterPro" id="IPR004797">
    <property type="entry name" value="Competence_ComEC/Rec2"/>
</dbReference>
<dbReference type="AlphaFoldDB" id="A0A917UT66"/>
<dbReference type="NCBIfam" id="TIGR00360">
    <property type="entry name" value="ComEC_N-term"/>
    <property type="match status" value="1"/>
</dbReference>
<gene>
    <name evidence="8" type="ORF">GCM10007063_02560</name>
</gene>
<reference evidence="8" key="2">
    <citation type="submission" date="2020-09" db="EMBL/GenBank/DDBJ databases">
        <authorList>
            <person name="Sun Q."/>
            <person name="Ohkuma M."/>
        </authorList>
    </citation>
    <scope>NUCLEOTIDE SEQUENCE</scope>
    <source>
        <strain evidence="8">JCM 12580</strain>
    </source>
</reference>
<feature type="transmembrane region" description="Helical" evidence="6">
    <location>
        <begin position="264"/>
        <end position="296"/>
    </location>
</feature>
<evidence type="ECO:0000256" key="2">
    <source>
        <dbReference type="ARBA" id="ARBA00022475"/>
    </source>
</evidence>
<reference evidence="8" key="1">
    <citation type="journal article" date="2014" name="Int. J. Syst. Evol. Microbiol.">
        <title>Complete genome sequence of Corynebacterium casei LMG S-19264T (=DSM 44701T), isolated from a smear-ripened cheese.</title>
        <authorList>
            <consortium name="US DOE Joint Genome Institute (JGI-PGF)"/>
            <person name="Walter F."/>
            <person name="Albersmeier A."/>
            <person name="Kalinowski J."/>
            <person name="Ruckert C."/>
        </authorList>
    </citation>
    <scope>NUCLEOTIDE SEQUENCE</scope>
    <source>
        <strain evidence="8">JCM 12580</strain>
    </source>
</reference>
<name>A0A917UT66_9BACI</name>
<dbReference type="EMBL" id="BMNQ01000002">
    <property type="protein sequence ID" value="GGJ83556.1"/>
    <property type="molecule type" value="Genomic_DNA"/>
</dbReference>
<dbReference type="Proteomes" id="UP000658382">
    <property type="component" value="Unassembled WGS sequence"/>
</dbReference>
<dbReference type="Gene3D" id="3.60.15.10">
    <property type="entry name" value="Ribonuclease Z/Hydroxyacylglutathione hydrolase-like"/>
    <property type="match status" value="1"/>
</dbReference>
<evidence type="ECO:0000259" key="7">
    <source>
        <dbReference type="SMART" id="SM00849"/>
    </source>
</evidence>
<evidence type="ECO:0000313" key="8">
    <source>
        <dbReference type="EMBL" id="GGJ83556.1"/>
    </source>
</evidence>
<evidence type="ECO:0000256" key="5">
    <source>
        <dbReference type="ARBA" id="ARBA00023136"/>
    </source>
</evidence>
<feature type="domain" description="Metallo-beta-lactamase" evidence="7">
    <location>
        <begin position="509"/>
        <end position="711"/>
    </location>
</feature>
<comment type="caution">
    <text evidence="8">The sequence shown here is derived from an EMBL/GenBank/DDBJ whole genome shotgun (WGS) entry which is preliminary data.</text>
</comment>
<dbReference type="InterPro" id="IPR025405">
    <property type="entry name" value="DUF4131"/>
</dbReference>
<feature type="transmembrane region" description="Helical" evidence="6">
    <location>
        <begin position="413"/>
        <end position="436"/>
    </location>
</feature>
<evidence type="ECO:0000256" key="1">
    <source>
        <dbReference type="ARBA" id="ARBA00004651"/>
    </source>
</evidence>
<dbReference type="InterPro" id="IPR004477">
    <property type="entry name" value="ComEC_N"/>
</dbReference>
<dbReference type="PANTHER" id="PTHR30619">
    <property type="entry name" value="DNA INTERNALIZATION/COMPETENCE PROTEIN COMEC/REC2"/>
    <property type="match status" value="1"/>
</dbReference>
<dbReference type="SUPFAM" id="SSF56281">
    <property type="entry name" value="Metallo-hydrolase/oxidoreductase"/>
    <property type="match status" value="1"/>
</dbReference>
<keyword evidence="3 6" id="KW-0812">Transmembrane</keyword>
<feature type="transmembrane region" description="Helical" evidence="6">
    <location>
        <begin position="12"/>
        <end position="36"/>
    </location>
</feature>
<feature type="transmembrane region" description="Helical" evidence="6">
    <location>
        <begin position="232"/>
        <end position="252"/>
    </location>
</feature>
<feature type="transmembrane region" description="Helical" evidence="6">
    <location>
        <begin position="442"/>
        <end position="465"/>
    </location>
</feature>
<feature type="transmembrane region" description="Helical" evidence="6">
    <location>
        <begin position="477"/>
        <end position="496"/>
    </location>
</feature>